<evidence type="ECO:0000313" key="2">
    <source>
        <dbReference type="Proteomes" id="UP001230188"/>
    </source>
</evidence>
<dbReference type="Proteomes" id="UP001230188">
    <property type="component" value="Unassembled WGS sequence"/>
</dbReference>
<gene>
    <name evidence="1" type="ORF">CTAYLR_009700</name>
</gene>
<accession>A0AAD7U8N9</accession>
<keyword evidence="2" id="KW-1185">Reference proteome</keyword>
<protein>
    <submittedName>
        <fullName evidence="1">Uncharacterized protein</fullName>
    </submittedName>
</protein>
<dbReference type="EMBL" id="JAQMWT010000566">
    <property type="protein sequence ID" value="KAJ8599407.1"/>
    <property type="molecule type" value="Genomic_DNA"/>
</dbReference>
<dbReference type="AlphaFoldDB" id="A0AAD7U8N9"/>
<name>A0AAD7U8N9_9STRA</name>
<sequence length="355" mass="39320">MGERLDLLERVAPRLLWLRRGPLYDADDRAGSATLSPSRIPGASFTHTTTPKLAHDLEQFEYLASRGWKTTWLRTVVVPAYEEVLRRAEIALEARSQPGITAGLYALSPLDVALVGSTYNRALFYEPGDHWLPGERLAEALSQRVPWDRVDGEFQRGQGRGVVYVDDVLANDALDAILDYCRSATLFFETKTHGAGGHLGAYVVDGFSAPLLFQVAEDLKAALPRTLGSLPLRNMWAYKYSYSHSGIMVHKDQAAVNVNLWVSPDAANLEPDRGGLKIFDDDGALEMERAITPPELQGDSGRAILGRLPNVTIPFKQNRITVFDSALPHLSDVGRWAEGYENRRISITFLFGDPS</sequence>
<reference evidence="1" key="1">
    <citation type="submission" date="2023-01" db="EMBL/GenBank/DDBJ databases">
        <title>Metagenome sequencing of chrysophaentin producing Chrysophaeum taylorii.</title>
        <authorList>
            <person name="Davison J."/>
            <person name="Bewley C."/>
        </authorList>
    </citation>
    <scope>NUCLEOTIDE SEQUENCE</scope>
    <source>
        <strain evidence="1">NIES-1699</strain>
    </source>
</reference>
<evidence type="ECO:0000313" key="1">
    <source>
        <dbReference type="EMBL" id="KAJ8599407.1"/>
    </source>
</evidence>
<proteinExistence type="predicted"/>
<organism evidence="1 2">
    <name type="scientific">Chrysophaeum taylorii</name>
    <dbReference type="NCBI Taxonomy" id="2483200"/>
    <lineage>
        <taxon>Eukaryota</taxon>
        <taxon>Sar</taxon>
        <taxon>Stramenopiles</taxon>
        <taxon>Ochrophyta</taxon>
        <taxon>Pelagophyceae</taxon>
        <taxon>Pelagomonadales</taxon>
        <taxon>Pelagomonadaceae</taxon>
        <taxon>Chrysophaeum</taxon>
    </lineage>
</organism>
<comment type="caution">
    <text evidence="1">The sequence shown here is derived from an EMBL/GenBank/DDBJ whole genome shotgun (WGS) entry which is preliminary data.</text>
</comment>